<dbReference type="SUPFAM" id="SSF47413">
    <property type="entry name" value="lambda repressor-like DNA-binding domains"/>
    <property type="match status" value="1"/>
</dbReference>
<dbReference type="Gene3D" id="1.10.260.40">
    <property type="entry name" value="lambda repressor-like DNA-binding domains"/>
    <property type="match status" value="1"/>
</dbReference>
<name>A0AB74U3I9_9LACT</name>
<dbReference type="EMBL" id="CP142436">
    <property type="protein sequence ID" value="XBC51828.1"/>
    <property type="molecule type" value="Genomic_DNA"/>
</dbReference>
<sequence>MNGQTLGTRIEHIRRNLGDTLEEFGNRFDPPASKGTVHTWENNLYKPNPQRLSIIASLGGVSVDELLHGIGYTPERIYNLLINSPNRLLDILIPFFNEIDDYIEKYKDSLHHTSSIPELDYFHTITQEYLAIHSYMDEKDFYRAMLKSYLKLLDDWTFPIKIGWSTPEEEPKLKNLSLFLNNPDNNFKYILPNLLLSIEEITKEDQRLVEKVLIHKVDKLQNDIEHYFGYSWGDPEDGIHIPELPSFLDKETYKLFIRLIEELKDVIHFNLT</sequence>
<organism evidence="2">
    <name type="scientific">Dolosigranulum savutiense</name>
    <dbReference type="NCBI Taxonomy" id="3110288"/>
    <lineage>
        <taxon>Bacteria</taxon>
        <taxon>Bacillati</taxon>
        <taxon>Bacillota</taxon>
        <taxon>Bacilli</taxon>
        <taxon>Lactobacillales</taxon>
        <taxon>Carnobacteriaceae</taxon>
        <taxon>Dolosigranulum</taxon>
    </lineage>
</organism>
<protein>
    <submittedName>
        <fullName evidence="2">Helix-turn-helix transcriptional regulator</fullName>
    </submittedName>
</protein>
<dbReference type="PROSITE" id="PS50943">
    <property type="entry name" value="HTH_CROC1"/>
    <property type="match status" value="1"/>
</dbReference>
<evidence type="ECO:0000313" key="2">
    <source>
        <dbReference type="EMBL" id="XBC51828.1"/>
    </source>
</evidence>
<feature type="domain" description="HTH cro/C1-type" evidence="1">
    <location>
        <begin position="10"/>
        <end position="66"/>
    </location>
</feature>
<dbReference type="RefSeq" id="WP_347299218.1">
    <property type="nucleotide sequence ID" value="NZ_CP142436.1"/>
</dbReference>
<dbReference type="InterPro" id="IPR001387">
    <property type="entry name" value="Cro/C1-type_HTH"/>
</dbReference>
<dbReference type="GO" id="GO:0003677">
    <property type="term" value="F:DNA binding"/>
    <property type="evidence" value="ECO:0007669"/>
    <property type="project" value="InterPro"/>
</dbReference>
<gene>
    <name evidence="2" type="ORF">VUQ07_01745</name>
</gene>
<dbReference type="InterPro" id="IPR010982">
    <property type="entry name" value="Lambda_DNA-bd_dom_sf"/>
</dbReference>
<proteinExistence type="predicted"/>
<accession>A0AB74U3I9</accession>
<dbReference type="AlphaFoldDB" id="A0AB74U3I9"/>
<dbReference type="CDD" id="cd00093">
    <property type="entry name" value="HTH_XRE"/>
    <property type="match status" value="1"/>
</dbReference>
<reference evidence="2" key="1">
    <citation type="submission" date="2023-12" db="EMBL/GenBank/DDBJ databases">
        <title>Dolosigranulum savutii sp. nov. isolated from human upper respiratory samples collected in Botswana.</title>
        <authorList>
            <person name="Kelly M.S."/>
        </authorList>
    </citation>
    <scope>NUCLEOTIDE SEQUENCE</scope>
    <source>
        <strain evidence="2">MSK211</strain>
    </source>
</reference>
<evidence type="ECO:0000259" key="1">
    <source>
        <dbReference type="PROSITE" id="PS50943"/>
    </source>
</evidence>